<reference evidence="1 2" key="1">
    <citation type="submission" date="2020-05" db="EMBL/GenBank/DDBJ databases">
        <authorList>
            <person name="Whitworth D."/>
        </authorList>
    </citation>
    <scope>NUCLEOTIDE SEQUENCE [LARGE SCALE GENOMIC DNA]</scope>
    <source>
        <strain evidence="1 2">AM005</strain>
    </source>
</reference>
<evidence type="ECO:0000313" key="2">
    <source>
        <dbReference type="Proteomes" id="UP000533080"/>
    </source>
</evidence>
<organism evidence="1 2">
    <name type="scientific">Myxococcus xanthus</name>
    <dbReference type="NCBI Taxonomy" id="34"/>
    <lineage>
        <taxon>Bacteria</taxon>
        <taxon>Pseudomonadati</taxon>
        <taxon>Myxococcota</taxon>
        <taxon>Myxococcia</taxon>
        <taxon>Myxococcales</taxon>
        <taxon>Cystobacterineae</taxon>
        <taxon>Myxococcaceae</taxon>
        <taxon>Myxococcus</taxon>
    </lineage>
</organism>
<dbReference type="AlphaFoldDB" id="A0A7Y4IIW8"/>
<dbReference type="EMBL" id="JABFNT010000037">
    <property type="protein sequence ID" value="NOJ79405.1"/>
    <property type="molecule type" value="Genomic_DNA"/>
</dbReference>
<gene>
    <name evidence="1" type="ORF">HNV28_13835</name>
</gene>
<proteinExistence type="predicted"/>
<feature type="non-terminal residue" evidence="1">
    <location>
        <position position="1"/>
    </location>
</feature>
<comment type="caution">
    <text evidence="1">The sequence shown here is derived from an EMBL/GenBank/DDBJ whole genome shotgun (WGS) entry which is preliminary data.</text>
</comment>
<accession>A0A7Y4IIW8</accession>
<protein>
    <submittedName>
        <fullName evidence="1">Transcriptional initiation protein Tat</fullName>
    </submittedName>
</protein>
<sequence length="73" mass="7537">VGARGAGGRFRMGRFLRVRPAGSNPLGGWTGPGTPLHGAVAHNKLLVSIARAFGVNVNTFGHPDYTGELPGLT</sequence>
<name>A0A7Y4IIW8_MYXXA</name>
<evidence type="ECO:0000313" key="1">
    <source>
        <dbReference type="EMBL" id="NOJ79405.1"/>
    </source>
</evidence>
<dbReference type="Proteomes" id="UP000533080">
    <property type="component" value="Unassembled WGS sequence"/>
</dbReference>